<dbReference type="PRINTS" id="PR00081">
    <property type="entry name" value="GDHRDH"/>
</dbReference>
<organism evidence="3 4">
    <name type="scientific">Lentinus tigrinus ALCF2SS1-6</name>
    <dbReference type="NCBI Taxonomy" id="1328759"/>
    <lineage>
        <taxon>Eukaryota</taxon>
        <taxon>Fungi</taxon>
        <taxon>Dikarya</taxon>
        <taxon>Basidiomycota</taxon>
        <taxon>Agaricomycotina</taxon>
        <taxon>Agaricomycetes</taxon>
        <taxon>Polyporales</taxon>
        <taxon>Polyporaceae</taxon>
        <taxon>Lentinus</taxon>
    </lineage>
</organism>
<dbReference type="PRINTS" id="PR00080">
    <property type="entry name" value="SDRFAMILY"/>
</dbReference>
<dbReference type="Gene3D" id="3.40.50.720">
    <property type="entry name" value="NAD(P)-binding Rossmann-like Domain"/>
    <property type="match status" value="1"/>
</dbReference>
<dbReference type="FunFam" id="3.40.50.720:FF:000084">
    <property type="entry name" value="Short-chain dehydrogenase reductase"/>
    <property type="match status" value="1"/>
</dbReference>
<comment type="similarity">
    <text evidence="1">Belongs to the short-chain dehydrogenases/reductases (SDR) family.</text>
</comment>
<dbReference type="PROSITE" id="PS00061">
    <property type="entry name" value="ADH_SHORT"/>
    <property type="match status" value="1"/>
</dbReference>
<dbReference type="EMBL" id="ML122252">
    <property type="protein sequence ID" value="RPD65537.1"/>
    <property type="molecule type" value="Genomic_DNA"/>
</dbReference>
<proteinExistence type="inferred from homology"/>
<dbReference type="STRING" id="1328759.A0A5C2SQY5"/>
<dbReference type="Pfam" id="PF13561">
    <property type="entry name" value="adh_short_C2"/>
    <property type="match status" value="1"/>
</dbReference>
<keyword evidence="2" id="KW-0521">NADP</keyword>
<dbReference type="InterPro" id="IPR020904">
    <property type="entry name" value="Sc_DH/Rdtase_CS"/>
</dbReference>
<reference evidence="3" key="1">
    <citation type="journal article" date="2018" name="Genome Biol. Evol.">
        <title>Genomics and development of Lentinus tigrinus, a white-rot wood-decaying mushroom with dimorphic fruiting bodies.</title>
        <authorList>
            <person name="Wu B."/>
            <person name="Xu Z."/>
            <person name="Knudson A."/>
            <person name="Carlson A."/>
            <person name="Chen N."/>
            <person name="Kovaka S."/>
            <person name="LaButti K."/>
            <person name="Lipzen A."/>
            <person name="Pennachio C."/>
            <person name="Riley R."/>
            <person name="Schakwitz W."/>
            <person name="Umezawa K."/>
            <person name="Ohm R.A."/>
            <person name="Grigoriev I.V."/>
            <person name="Nagy L.G."/>
            <person name="Gibbons J."/>
            <person name="Hibbett D."/>
        </authorList>
    </citation>
    <scope>NUCLEOTIDE SEQUENCE [LARGE SCALE GENOMIC DNA]</scope>
    <source>
        <strain evidence="3">ALCF2SS1-6</strain>
    </source>
</reference>
<sequence length="265" mass="27966">MSPSTKRVAIVTGAAQGIGRGIAQRLAKDGLDLGLFDLPQSRELLEELANDIRTQFGSKVVTVYGSASEESDVKGLVDTVVQELGGLYAMIANAGICSFWELHEAPTDGFDRVVGVNLKGVFFCYKYAAIQLIKQGHGGRLVAASSVAGKSGHAMNSVYSATKFAVRGLTQSAAMDYGKHGITVNAYAPGFIDTPLISKLDEELCARTGQPEGSWRKSAQENIGNALGRAGQPEDVAKVVSFLVSDDAAFVTGQTITVDGGKQFD</sequence>
<dbReference type="InterPro" id="IPR036291">
    <property type="entry name" value="NAD(P)-bd_dom_sf"/>
</dbReference>
<dbReference type="OrthoDB" id="498125at2759"/>
<dbReference type="SUPFAM" id="SSF51735">
    <property type="entry name" value="NAD(P)-binding Rossmann-fold domains"/>
    <property type="match status" value="1"/>
</dbReference>
<dbReference type="GO" id="GO:0016616">
    <property type="term" value="F:oxidoreductase activity, acting on the CH-OH group of donors, NAD or NADP as acceptor"/>
    <property type="evidence" value="ECO:0007669"/>
    <property type="project" value="TreeGrafter"/>
</dbReference>
<evidence type="ECO:0000256" key="1">
    <source>
        <dbReference type="ARBA" id="ARBA00006484"/>
    </source>
</evidence>
<dbReference type="Proteomes" id="UP000313359">
    <property type="component" value="Unassembled WGS sequence"/>
</dbReference>
<dbReference type="GO" id="GO:0006633">
    <property type="term" value="P:fatty acid biosynthetic process"/>
    <property type="evidence" value="ECO:0007669"/>
    <property type="project" value="TreeGrafter"/>
</dbReference>
<dbReference type="AlphaFoldDB" id="A0A5C2SQY5"/>
<keyword evidence="4" id="KW-1185">Reference proteome</keyword>
<dbReference type="GO" id="GO:0048038">
    <property type="term" value="F:quinone binding"/>
    <property type="evidence" value="ECO:0007669"/>
    <property type="project" value="TreeGrafter"/>
</dbReference>
<protein>
    <submittedName>
        <fullName evidence="3">Acetoin reductase family protein</fullName>
    </submittedName>
</protein>
<dbReference type="InterPro" id="IPR002347">
    <property type="entry name" value="SDR_fam"/>
</dbReference>
<accession>A0A5C2SQY5</accession>
<evidence type="ECO:0000313" key="3">
    <source>
        <dbReference type="EMBL" id="RPD65537.1"/>
    </source>
</evidence>
<evidence type="ECO:0000313" key="4">
    <source>
        <dbReference type="Proteomes" id="UP000313359"/>
    </source>
</evidence>
<name>A0A5C2SQY5_9APHY</name>
<gene>
    <name evidence="3" type="ORF">L227DRAFT_607021</name>
</gene>
<dbReference type="PANTHER" id="PTHR42760">
    <property type="entry name" value="SHORT-CHAIN DEHYDROGENASES/REDUCTASES FAMILY MEMBER"/>
    <property type="match status" value="1"/>
</dbReference>
<evidence type="ECO:0000256" key="2">
    <source>
        <dbReference type="ARBA" id="ARBA00022857"/>
    </source>
</evidence>
<dbReference type="PANTHER" id="PTHR42760:SF121">
    <property type="entry name" value="3-OXOACYL-(ACYL-CARRIER-PROTEIN) REDUCTASE"/>
    <property type="match status" value="1"/>
</dbReference>